<dbReference type="OrthoDB" id="1683831at2759"/>
<dbReference type="InterPro" id="IPR036537">
    <property type="entry name" value="Adaptor_Cbl_N_dom_sf"/>
</dbReference>
<keyword evidence="3" id="KW-0812">Transmembrane</keyword>
<evidence type="ECO:0000313" key="6">
    <source>
        <dbReference type="Proteomes" id="UP000829196"/>
    </source>
</evidence>
<organism evidence="5 6">
    <name type="scientific">Dendrobium nobile</name>
    <name type="common">Orchid</name>
    <dbReference type="NCBI Taxonomy" id="94219"/>
    <lineage>
        <taxon>Eukaryota</taxon>
        <taxon>Viridiplantae</taxon>
        <taxon>Streptophyta</taxon>
        <taxon>Embryophyta</taxon>
        <taxon>Tracheophyta</taxon>
        <taxon>Spermatophyta</taxon>
        <taxon>Magnoliopsida</taxon>
        <taxon>Liliopsida</taxon>
        <taxon>Asparagales</taxon>
        <taxon>Orchidaceae</taxon>
        <taxon>Epidendroideae</taxon>
        <taxon>Malaxideae</taxon>
        <taxon>Dendrobiinae</taxon>
        <taxon>Dendrobium</taxon>
    </lineage>
</organism>
<dbReference type="InterPro" id="IPR000225">
    <property type="entry name" value="Armadillo"/>
</dbReference>
<dbReference type="Gene3D" id="1.20.930.20">
    <property type="entry name" value="Adaptor protein Cbl, N-terminal domain"/>
    <property type="match status" value="1"/>
</dbReference>
<feature type="region of interest" description="Disordered" evidence="2">
    <location>
        <begin position="350"/>
        <end position="379"/>
    </location>
</feature>
<keyword evidence="3" id="KW-0472">Membrane</keyword>
<feature type="compositionally biased region" description="Basic and acidic residues" evidence="2">
    <location>
        <begin position="362"/>
        <end position="379"/>
    </location>
</feature>
<dbReference type="SUPFAM" id="SSF48371">
    <property type="entry name" value="ARM repeat"/>
    <property type="match status" value="1"/>
</dbReference>
<name>A0A8T3BNT1_DENNO</name>
<sequence>MMMNGRHGGGTIVAASAAVGGVVAALGGGKNIEEELSLPILLAERVRKAATEAESFKTECAEVGKQVDQLATMLRSAVRRATASPSVYDRPVRRIVAEAAKTLERALALVRRCKRAGVLRRVVTITTGSTDFRKIVPLLDASIGDLRWLLSVYSDDAAGGGIVLSLPPIASTDPILSWVWSYIVTVQMGSSTSDRVEAAHTLANLALDNNRNKKIIIEEGGVPPLLSLLRDGPSVDAQIAAAAALSNLATDPDHVALIMKELAVPIIVHVLSDSPMRLQTRVASLVSRMAYHLPVIAQEEFARENAVRPLVSLLSFEVPLDEPRPSASIHSLVQGMANLQYLNSAVIATSGSGGSGSSRGKNSRDYYNHNRKERESESSEVKQALKIACAEALWKLSSGSVSNSRKITETKGLLCLSKLIERERGELQHNCLMTVMEIAVAAESDADLRRSAFKTKYPAAKSVVDQLLKVAQQGSSPALEIAAIKAIGSLARAFSASETRVLQPLVLQLGHWNPDVAAEAATALRKFSCPENYNSVHNSKAIIEFAGVPQLMRLLRTGEKTQLPGLILLCYLALHAAGSDALERVKALGALESVSRTAIAQHPSIKDLLPKAIYHLELYRLSLCHISMHSTLRLGMLVCLGLLIFTANVNLVFAILRCDAQVWLQEEVKGVGFSACFWMEKRSLVLCLTRVIGKKVFSHQRSRESMWYLDSGHEEAEGAEEEVASTPIPAPTMLCQHLLLDQSVEQFDQWETRFEIYVVAQEQ</sequence>
<dbReference type="GO" id="GO:0007166">
    <property type="term" value="P:cell surface receptor signaling pathway"/>
    <property type="evidence" value="ECO:0007669"/>
    <property type="project" value="InterPro"/>
</dbReference>
<feature type="repeat" description="ARM" evidence="1">
    <location>
        <begin position="220"/>
        <end position="263"/>
    </location>
</feature>
<dbReference type="PANTHER" id="PTHR46168:SF1">
    <property type="entry name" value="ARMADILLO REPEAT ONLY 4"/>
    <property type="match status" value="1"/>
</dbReference>
<feature type="domain" description="DUF7792" evidence="4">
    <location>
        <begin position="33"/>
        <end position="153"/>
    </location>
</feature>
<dbReference type="PANTHER" id="PTHR46168">
    <property type="entry name" value="ARMADILLO REPEAT ONLY 4"/>
    <property type="match status" value="1"/>
</dbReference>
<reference evidence="5" key="1">
    <citation type="journal article" date="2022" name="Front. Genet.">
        <title>Chromosome-Scale Assembly of the Dendrobium nobile Genome Provides Insights Into the Molecular Mechanism of the Biosynthesis of the Medicinal Active Ingredient of Dendrobium.</title>
        <authorList>
            <person name="Xu Q."/>
            <person name="Niu S.-C."/>
            <person name="Li K.-L."/>
            <person name="Zheng P.-J."/>
            <person name="Zhang X.-J."/>
            <person name="Jia Y."/>
            <person name="Liu Y."/>
            <person name="Niu Y.-X."/>
            <person name="Yu L.-H."/>
            <person name="Chen D.-F."/>
            <person name="Zhang G.-Q."/>
        </authorList>
    </citation>
    <scope>NUCLEOTIDE SEQUENCE</scope>
    <source>
        <tissue evidence="5">Leaf</tissue>
    </source>
</reference>
<dbReference type="PROSITE" id="PS50176">
    <property type="entry name" value="ARM_REPEAT"/>
    <property type="match status" value="1"/>
</dbReference>
<comment type="caution">
    <text evidence="5">The sequence shown here is derived from an EMBL/GenBank/DDBJ whole genome shotgun (WGS) entry which is preliminary data.</text>
</comment>
<dbReference type="AlphaFoldDB" id="A0A8T3BNT1"/>
<dbReference type="InterPro" id="IPR056694">
    <property type="entry name" value="DUF7792"/>
</dbReference>
<dbReference type="Gene3D" id="1.25.10.10">
    <property type="entry name" value="Leucine-rich Repeat Variant"/>
    <property type="match status" value="2"/>
</dbReference>
<dbReference type="SMART" id="SM00185">
    <property type="entry name" value="ARM"/>
    <property type="match status" value="4"/>
</dbReference>
<feature type="transmembrane region" description="Helical" evidence="3">
    <location>
        <begin position="634"/>
        <end position="656"/>
    </location>
</feature>
<accession>A0A8T3BNT1</accession>
<dbReference type="Pfam" id="PF25055">
    <property type="entry name" value="DUF7792"/>
    <property type="match status" value="1"/>
</dbReference>
<evidence type="ECO:0000259" key="4">
    <source>
        <dbReference type="Pfam" id="PF25055"/>
    </source>
</evidence>
<dbReference type="InterPro" id="IPR016024">
    <property type="entry name" value="ARM-type_fold"/>
</dbReference>
<keyword evidence="6" id="KW-1185">Reference proteome</keyword>
<evidence type="ECO:0000256" key="1">
    <source>
        <dbReference type="PROSITE-ProRule" id="PRU00259"/>
    </source>
</evidence>
<dbReference type="SMR" id="A0A8T3BNT1"/>
<dbReference type="EMBL" id="JAGYWB010000007">
    <property type="protein sequence ID" value="KAI0516035.1"/>
    <property type="molecule type" value="Genomic_DNA"/>
</dbReference>
<dbReference type="Proteomes" id="UP000829196">
    <property type="component" value="Unassembled WGS sequence"/>
</dbReference>
<evidence type="ECO:0000256" key="3">
    <source>
        <dbReference type="SAM" id="Phobius"/>
    </source>
</evidence>
<dbReference type="Pfam" id="PF00514">
    <property type="entry name" value="Arm"/>
    <property type="match status" value="1"/>
</dbReference>
<keyword evidence="3" id="KW-1133">Transmembrane helix</keyword>
<gene>
    <name evidence="5" type="ORF">KFK09_008707</name>
</gene>
<evidence type="ECO:0000256" key="2">
    <source>
        <dbReference type="SAM" id="MobiDB-lite"/>
    </source>
</evidence>
<dbReference type="InterPro" id="IPR011989">
    <property type="entry name" value="ARM-like"/>
</dbReference>
<protein>
    <recommendedName>
        <fullName evidence="4">DUF7792 domain-containing protein</fullName>
    </recommendedName>
</protein>
<evidence type="ECO:0000313" key="5">
    <source>
        <dbReference type="EMBL" id="KAI0516035.1"/>
    </source>
</evidence>
<proteinExistence type="predicted"/>